<dbReference type="EMBL" id="CM046392">
    <property type="protein sequence ID" value="KAI8556751.1"/>
    <property type="molecule type" value="Genomic_DNA"/>
</dbReference>
<evidence type="ECO:0000313" key="1">
    <source>
        <dbReference type="EMBL" id="KAI8556751.1"/>
    </source>
</evidence>
<protein>
    <submittedName>
        <fullName evidence="1">Uncharacterized protein</fullName>
    </submittedName>
</protein>
<keyword evidence="2" id="KW-1185">Reference proteome</keyword>
<accession>A0ACC0NTZ8</accession>
<reference evidence="1" key="1">
    <citation type="submission" date="2022-02" db="EMBL/GenBank/DDBJ databases">
        <title>Plant Genome Project.</title>
        <authorList>
            <person name="Zhang R.-G."/>
        </authorList>
    </citation>
    <scope>NUCLEOTIDE SEQUENCE</scope>
    <source>
        <strain evidence="1">AT1</strain>
    </source>
</reference>
<gene>
    <name evidence="1" type="ORF">RHMOL_Rhmol05G0279200</name>
</gene>
<sequence>MAAPMLAFEGDYSAATFVICSGALYGAYLRQNADSSVLGSCGWIVATLPDPVWEMGQGNAVCSDHGGYGDATNRKHINHQRSSSQDARVQIDDKLMFEPGSVATRPT</sequence>
<organism evidence="1 2">
    <name type="scientific">Rhododendron molle</name>
    <name type="common">Chinese azalea</name>
    <name type="synonym">Azalea mollis</name>
    <dbReference type="NCBI Taxonomy" id="49168"/>
    <lineage>
        <taxon>Eukaryota</taxon>
        <taxon>Viridiplantae</taxon>
        <taxon>Streptophyta</taxon>
        <taxon>Embryophyta</taxon>
        <taxon>Tracheophyta</taxon>
        <taxon>Spermatophyta</taxon>
        <taxon>Magnoliopsida</taxon>
        <taxon>eudicotyledons</taxon>
        <taxon>Gunneridae</taxon>
        <taxon>Pentapetalae</taxon>
        <taxon>asterids</taxon>
        <taxon>Ericales</taxon>
        <taxon>Ericaceae</taxon>
        <taxon>Ericoideae</taxon>
        <taxon>Rhodoreae</taxon>
        <taxon>Rhododendron</taxon>
    </lineage>
</organism>
<proteinExistence type="predicted"/>
<dbReference type="Proteomes" id="UP001062846">
    <property type="component" value="Chromosome 5"/>
</dbReference>
<comment type="caution">
    <text evidence="1">The sequence shown here is derived from an EMBL/GenBank/DDBJ whole genome shotgun (WGS) entry which is preliminary data.</text>
</comment>
<name>A0ACC0NTZ8_RHOML</name>
<evidence type="ECO:0000313" key="2">
    <source>
        <dbReference type="Proteomes" id="UP001062846"/>
    </source>
</evidence>